<reference evidence="2 3" key="1">
    <citation type="submission" date="2024-09" db="EMBL/GenBank/DDBJ databases">
        <title>Genome sequencing and assembly of Phytophthora oleae, isolate VK10A, causative agent of rot of olive drupes.</title>
        <authorList>
            <person name="Conti Taguali S."/>
            <person name="Riolo M."/>
            <person name="La Spada F."/>
            <person name="Cacciola S.O."/>
            <person name="Dionisio G."/>
        </authorList>
    </citation>
    <scope>NUCLEOTIDE SEQUENCE [LARGE SCALE GENOMIC DNA]</scope>
    <source>
        <strain evidence="2 3">VK10A</strain>
    </source>
</reference>
<dbReference type="EMBL" id="JBIMZQ010000012">
    <property type="protein sequence ID" value="KAL3667915.1"/>
    <property type="molecule type" value="Genomic_DNA"/>
</dbReference>
<proteinExistence type="predicted"/>
<gene>
    <name evidence="2" type="ORF">V7S43_006793</name>
</gene>
<evidence type="ECO:0000313" key="2">
    <source>
        <dbReference type="EMBL" id="KAL3667915.1"/>
    </source>
</evidence>
<evidence type="ECO:0000313" key="3">
    <source>
        <dbReference type="Proteomes" id="UP001632037"/>
    </source>
</evidence>
<dbReference type="Proteomes" id="UP001632037">
    <property type="component" value="Unassembled WGS sequence"/>
</dbReference>
<name>A0ABD3FQI4_9STRA</name>
<feature type="region of interest" description="Disordered" evidence="1">
    <location>
        <begin position="28"/>
        <end position="52"/>
    </location>
</feature>
<protein>
    <recommendedName>
        <fullName evidence="4">PiggyBac transposable element-derived protein domain-containing protein</fullName>
    </recommendedName>
</protein>
<evidence type="ECO:0008006" key="4">
    <source>
        <dbReference type="Google" id="ProtNLM"/>
    </source>
</evidence>
<comment type="caution">
    <text evidence="2">The sequence shown here is derived from an EMBL/GenBank/DDBJ whole genome shotgun (WGS) entry which is preliminary data.</text>
</comment>
<evidence type="ECO:0000256" key="1">
    <source>
        <dbReference type="SAM" id="MobiDB-lite"/>
    </source>
</evidence>
<keyword evidence="3" id="KW-1185">Reference proteome</keyword>
<dbReference type="AlphaFoldDB" id="A0ABD3FQI4"/>
<sequence length="252" mass="28451">MEDGARVAEKVVVNETFMKDKVLVNVERKRKNGGDNARPEERVLGTDDVNGTDGIVYAETEQESFAAVKHKEVGEERTEADEDETRLDLHAIGTEEKAQVVTVDEMAVMKSSMELERLETSSSGSSSQGTRASQLMERYAALPSMLTEDDLADGTILSDKNELVRVYFSITGVVSNCWTLLDSVPVRAKWGEMPSTRDKRLWDRRYGLHRFDNAIDVVSRCTLISNYRYSSSSYTQRRVYSKIEFSCTQFSN</sequence>
<organism evidence="2 3">
    <name type="scientific">Phytophthora oleae</name>
    <dbReference type="NCBI Taxonomy" id="2107226"/>
    <lineage>
        <taxon>Eukaryota</taxon>
        <taxon>Sar</taxon>
        <taxon>Stramenopiles</taxon>
        <taxon>Oomycota</taxon>
        <taxon>Peronosporomycetes</taxon>
        <taxon>Peronosporales</taxon>
        <taxon>Peronosporaceae</taxon>
        <taxon>Phytophthora</taxon>
    </lineage>
</organism>
<accession>A0ABD3FQI4</accession>